<name>A0ABY2IE37_9MICO</name>
<accession>A0ABY2IE37</accession>
<gene>
    <name evidence="1" type="ORF">E3O44_06850</name>
</gene>
<dbReference type="Proteomes" id="UP000297608">
    <property type="component" value="Unassembled WGS sequence"/>
</dbReference>
<organism evidence="1 2">
    <name type="scientific">Cryobacterium algoricola</name>
    <dbReference type="NCBI Taxonomy" id="1259183"/>
    <lineage>
        <taxon>Bacteria</taxon>
        <taxon>Bacillati</taxon>
        <taxon>Actinomycetota</taxon>
        <taxon>Actinomycetes</taxon>
        <taxon>Micrococcales</taxon>
        <taxon>Microbacteriaceae</taxon>
        <taxon>Cryobacterium</taxon>
    </lineage>
</organism>
<proteinExistence type="predicted"/>
<dbReference type="EMBL" id="SOFG01000011">
    <property type="protein sequence ID" value="TFB86879.1"/>
    <property type="molecule type" value="Genomic_DNA"/>
</dbReference>
<dbReference type="RefSeq" id="WP_166792573.1">
    <property type="nucleotide sequence ID" value="NZ_SOFG01000011.1"/>
</dbReference>
<evidence type="ECO:0000313" key="2">
    <source>
        <dbReference type="Proteomes" id="UP000297608"/>
    </source>
</evidence>
<keyword evidence="2" id="KW-1185">Reference proteome</keyword>
<protein>
    <submittedName>
        <fullName evidence="1">Uncharacterized protein</fullName>
    </submittedName>
</protein>
<sequence>MWSTVYIKVHRISTKGYPMVNPTTQLVIDISDISTDCIARLHRAIADVLAQPGNSSEALGWTHSVAVELINRLRAMDRPIQEAVLRREVENGGAASREEVYDIGGYAQDRQLKGFTRAVNTIVRDLVEEGQLPSHAPNPMEPLWEFGGATSKSALAFAMPADLVALFRDAFQSV</sequence>
<comment type="caution">
    <text evidence="1">The sequence shown here is derived from an EMBL/GenBank/DDBJ whole genome shotgun (WGS) entry which is preliminary data.</text>
</comment>
<reference evidence="1 2" key="1">
    <citation type="submission" date="2019-03" db="EMBL/GenBank/DDBJ databases">
        <title>Genomics of glacier-inhabiting Cryobacterium strains.</title>
        <authorList>
            <person name="Liu Q."/>
            <person name="Xin Y.-H."/>
        </authorList>
    </citation>
    <scope>NUCLEOTIDE SEQUENCE [LARGE SCALE GENOMIC DNA]</scope>
    <source>
        <strain evidence="1 2">MDB2-B</strain>
    </source>
</reference>
<evidence type="ECO:0000313" key="1">
    <source>
        <dbReference type="EMBL" id="TFB86879.1"/>
    </source>
</evidence>